<evidence type="ECO:0000313" key="4">
    <source>
        <dbReference type="Proteomes" id="UP001228690"/>
    </source>
</evidence>
<dbReference type="EMBL" id="CP123443">
    <property type="protein sequence ID" value="WGK68282.1"/>
    <property type="molecule type" value="Genomic_DNA"/>
</dbReference>
<gene>
    <name evidence="3" type="ORF">P0082_07270</name>
</gene>
<dbReference type="InterPro" id="IPR018490">
    <property type="entry name" value="cNMP-bd_dom_sf"/>
</dbReference>
<evidence type="ECO:0000256" key="2">
    <source>
        <dbReference type="SAM" id="Phobius"/>
    </source>
</evidence>
<organism evidence="3 4">
    <name type="scientific">Candidatus Haliotispira prima</name>
    <dbReference type="NCBI Taxonomy" id="3034016"/>
    <lineage>
        <taxon>Bacteria</taxon>
        <taxon>Pseudomonadati</taxon>
        <taxon>Spirochaetota</taxon>
        <taxon>Spirochaetia</taxon>
        <taxon>Spirochaetales</taxon>
        <taxon>Spirochaetaceae</taxon>
        <taxon>Candidatus Haliotispira</taxon>
    </lineage>
</organism>
<keyword evidence="4" id="KW-1185">Reference proteome</keyword>
<feature type="region of interest" description="Disordered" evidence="1">
    <location>
        <begin position="62"/>
        <end position="152"/>
    </location>
</feature>
<keyword evidence="2" id="KW-0812">Transmembrane</keyword>
<dbReference type="InterPro" id="IPR014710">
    <property type="entry name" value="RmlC-like_jellyroll"/>
</dbReference>
<evidence type="ECO:0000313" key="3">
    <source>
        <dbReference type="EMBL" id="WGK68282.1"/>
    </source>
</evidence>
<dbReference type="RefSeq" id="WP_326926454.1">
    <property type="nucleotide sequence ID" value="NZ_CP123443.1"/>
</dbReference>
<feature type="transmembrane region" description="Helical" evidence="2">
    <location>
        <begin position="294"/>
        <end position="312"/>
    </location>
</feature>
<evidence type="ECO:0008006" key="5">
    <source>
        <dbReference type="Google" id="ProtNLM"/>
    </source>
</evidence>
<feature type="compositionally biased region" description="Low complexity" evidence="1">
    <location>
        <begin position="142"/>
        <end position="151"/>
    </location>
</feature>
<dbReference type="Proteomes" id="UP001228690">
    <property type="component" value="Chromosome"/>
</dbReference>
<feature type="transmembrane region" description="Helical" evidence="2">
    <location>
        <begin position="447"/>
        <end position="467"/>
    </location>
</feature>
<feature type="transmembrane region" description="Helical" evidence="2">
    <location>
        <begin position="473"/>
        <end position="492"/>
    </location>
</feature>
<feature type="compositionally biased region" description="Acidic residues" evidence="1">
    <location>
        <begin position="84"/>
        <end position="93"/>
    </location>
</feature>
<keyword evidence="2" id="KW-1133">Transmembrane helix</keyword>
<dbReference type="SUPFAM" id="SSF51206">
    <property type="entry name" value="cAMP-binding domain-like"/>
    <property type="match status" value="1"/>
</dbReference>
<keyword evidence="2" id="KW-0472">Membrane</keyword>
<evidence type="ECO:0000256" key="1">
    <source>
        <dbReference type="SAM" id="MobiDB-lite"/>
    </source>
</evidence>
<reference evidence="3 4" key="1">
    <citation type="submission" date="2023-04" db="EMBL/GenBank/DDBJ databases">
        <title>Spirochaete genome identified in red abalone sample constitutes a novel genus.</title>
        <authorList>
            <person name="Sharma S.P."/>
            <person name="Purcell C.M."/>
            <person name="Hyde J.R."/>
            <person name="Severin A.J."/>
        </authorList>
    </citation>
    <scope>NUCLEOTIDE SEQUENCE [LARGE SCALE GENOMIC DNA]</scope>
    <source>
        <strain evidence="3 4">SP-2023</strain>
    </source>
</reference>
<feature type="compositionally biased region" description="Basic and acidic residues" evidence="1">
    <location>
        <begin position="129"/>
        <end position="138"/>
    </location>
</feature>
<feature type="transmembrane region" description="Helical" evidence="2">
    <location>
        <begin position="263"/>
        <end position="282"/>
    </location>
</feature>
<name>A0ABY8MEA0_9SPIO</name>
<feature type="compositionally biased region" description="Polar residues" evidence="1">
    <location>
        <begin position="102"/>
        <end position="115"/>
    </location>
</feature>
<protein>
    <recommendedName>
        <fullName evidence="5">PH domain-containing protein</fullName>
    </recommendedName>
</protein>
<proteinExistence type="predicted"/>
<sequence>MTLIDRFLAEHPFFCALLEHERRILVHYLELYRCPKDSYLVLPNELQEVLWIVVRGRLAEYSRKNGPDSDAPSDLAPAHNVESDVQDDMEDNGTDNGEGLSNRASAESNQAATESYSDRHNNSPASEAEMAHPSEPHPSEAPPSGAEAEAGQPLPEQKRLLRYFFSGDLVNVHALTQELIAQNEIVSLEDETQVICITAFHLAKLAQQQPGIHRALRPVYNADGYLISGLPLPVWQQMNDVPPPHTRDLGKQWLQRRPLIRSYNSWHSSIVAFFVLVTANIWQFRELYWETVPLLNIILAFVSLPVLVVFIMRRYRCEYTLKHSLLHITERGLFGLSSKIKSYPLLSIREAELIIIPVITHLFQVGGLRIFTYPGEIIQIFPIDRVHKWLEVFQDSLRNARKLQEQMQYKETVSQFRKWNKLQVELIKDINYRSAEHEGKLPGSLRALMLQILPVFSLGLAALYYSLRSELLRIYLTVPLIALVLVMIFQLVRWLRYTWRINEECLFCQDNFLGHRYNHKILIRDIRNVHLEYLNILGLGTISLMIDDRVIRLQNLKNPQSILDEIESLRHRAKSPVSGSGTDDFLTHKQLEMYHDFNRSHLPK</sequence>
<accession>A0ABY8MEA0</accession>
<dbReference type="Gene3D" id="2.60.120.10">
    <property type="entry name" value="Jelly Rolls"/>
    <property type="match status" value="1"/>
</dbReference>